<protein>
    <recommendedName>
        <fullName evidence="5">hydroxyacylglutathione hydrolase</fullName>
        <ecNumber evidence="5">3.1.2.6</ecNumber>
    </recommendedName>
    <alternativeName>
        <fullName evidence="9">Glyoxalase II</fullName>
    </alternativeName>
</protein>
<evidence type="ECO:0000313" key="12">
    <source>
        <dbReference type="Proteomes" id="UP000007241"/>
    </source>
</evidence>
<dbReference type="HAMAP" id="MF_01374">
    <property type="entry name" value="Glyoxalase_2"/>
    <property type="match status" value="1"/>
</dbReference>
<organism evidence="11 12">
    <name type="scientific">Batrachochytrium dendrobatidis (strain JAM81 / FGSC 10211)</name>
    <name type="common">Frog chytrid fungus</name>
    <dbReference type="NCBI Taxonomy" id="684364"/>
    <lineage>
        <taxon>Eukaryota</taxon>
        <taxon>Fungi</taxon>
        <taxon>Fungi incertae sedis</taxon>
        <taxon>Chytridiomycota</taxon>
        <taxon>Chytridiomycota incertae sedis</taxon>
        <taxon>Chytridiomycetes</taxon>
        <taxon>Rhizophydiales</taxon>
        <taxon>Rhizophydiales incertae sedis</taxon>
        <taxon>Batrachochytrium</taxon>
    </lineage>
</organism>
<dbReference type="InterPro" id="IPR032282">
    <property type="entry name" value="HAGH_C"/>
</dbReference>
<dbReference type="Pfam" id="PF16123">
    <property type="entry name" value="HAGH_C"/>
    <property type="match status" value="1"/>
</dbReference>
<dbReference type="EMBL" id="GL882885">
    <property type="protein sequence ID" value="EGF79954.1"/>
    <property type="molecule type" value="Genomic_DNA"/>
</dbReference>
<comment type="cofactor">
    <cofactor evidence="2">
        <name>Zn(2+)</name>
        <dbReference type="ChEBI" id="CHEBI:29105"/>
    </cofactor>
</comment>
<keyword evidence="12" id="KW-1185">Reference proteome</keyword>
<feature type="domain" description="Metallo-beta-lactamase" evidence="10">
    <location>
        <begin position="18"/>
        <end position="209"/>
    </location>
</feature>
<dbReference type="STRING" id="684364.F4P490"/>
<dbReference type="PANTHER" id="PTHR11935:SF94">
    <property type="entry name" value="TENZING NORGAY, ISOFORM C"/>
    <property type="match status" value="1"/>
</dbReference>
<dbReference type="UniPathway" id="UPA00619">
    <property type="reaction ID" value="UER00676"/>
</dbReference>
<dbReference type="GO" id="GO:0046872">
    <property type="term" value="F:metal ion binding"/>
    <property type="evidence" value="ECO:0007669"/>
    <property type="project" value="UniProtKB-KW"/>
</dbReference>
<dbReference type="InParanoid" id="F4P490"/>
<name>F4P490_BATDJ</name>
<evidence type="ECO:0000256" key="2">
    <source>
        <dbReference type="ARBA" id="ARBA00001947"/>
    </source>
</evidence>
<dbReference type="FunCoup" id="F4P490">
    <property type="interactions" value="100"/>
</dbReference>
<proteinExistence type="inferred from homology"/>
<evidence type="ECO:0000256" key="9">
    <source>
        <dbReference type="ARBA" id="ARBA00031044"/>
    </source>
</evidence>
<evidence type="ECO:0000256" key="5">
    <source>
        <dbReference type="ARBA" id="ARBA00011917"/>
    </source>
</evidence>
<dbReference type="InterPro" id="IPR036866">
    <property type="entry name" value="RibonucZ/Hydroxyglut_hydro"/>
</dbReference>
<comment type="similarity">
    <text evidence="4">Belongs to the metallo-beta-lactamase superfamily. Glyoxalase II family.</text>
</comment>
<dbReference type="Proteomes" id="UP000007241">
    <property type="component" value="Unassembled WGS sequence"/>
</dbReference>
<dbReference type="InterPro" id="IPR001279">
    <property type="entry name" value="Metallo-B-lactamas"/>
</dbReference>
<evidence type="ECO:0000256" key="3">
    <source>
        <dbReference type="ARBA" id="ARBA00004963"/>
    </source>
</evidence>
<dbReference type="AlphaFoldDB" id="F4P490"/>
<dbReference type="OMA" id="CKERARF"/>
<evidence type="ECO:0000256" key="6">
    <source>
        <dbReference type="ARBA" id="ARBA00022723"/>
    </source>
</evidence>
<comment type="pathway">
    <text evidence="3">Secondary metabolite metabolism; methylglyoxal degradation; (R)-lactate from methylglyoxal: step 2/2.</text>
</comment>
<sequence length="332" mass="36528">MDLSCGFFHVIPVPCLKDNYAYLIADSDQGTAIIIDPSDSNTVLNVLQEKSLKPIAILNTHHHWDHTAGNTGLVQHYPGLSVYGSSTDFYGSNSSYARHTTHFVDDGHVLQLGRATLKVIETPCHTRGSVLFLLDLIKSLPFNIPESQKKASAIPSSWDPNAPCVFTGDTFMTAGCGRFFEAKSPYDMNLISTKTLGLIPKNANIFPGHEYAISNLTFASTMEPTNMAIQSKLSQAKQARELNIPLVPTSWTEECSYNPYLRLDSKHRSKELWDTILSKAESVCLPRSNRTILDAIKPDVLQHCAGLGLSGDIVDEVVAMGCLRALKDQFAQ</sequence>
<dbReference type="InterPro" id="IPR017782">
    <property type="entry name" value="Hydroxyacylglutathione_Hdrlase"/>
</dbReference>
<dbReference type="PANTHER" id="PTHR11935">
    <property type="entry name" value="BETA LACTAMASE DOMAIN"/>
    <property type="match status" value="1"/>
</dbReference>
<dbReference type="OrthoDB" id="515692at2759"/>
<reference evidence="11 12" key="1">
    <citation type="submission" date="2009-12" db="EMBL/GenBank/DDBJ databases">
        <title>The draft genome of Batrachochytrium dendrobatidis.</title>
        <authorList>
            <consortium name="US DOE Joint Genome Institute (JGI-PGF)"/>
            <person name="Kuo A."/>
            <person name="Salamov A."/>
            <person name="Schmutz J."/>
            <person name="Lucas S."/>
            <person name="Pitluck S."/>
            <person name="Rosenblum E."/>
            <person name="Stajich J."/>
            <person name="Eisen M."/>
            <person name="Grigoriev I.V."/>
        </authorList>
    </citation>
    <scope>NUCLEOTIDE SEQUENCE [LARGE SCALE GENOMIC DNA]</scope>
    <source>
        <strain evidence="12">JAM81 / FGSC 10211</strain>
    </source>
</reference>
<keyword evidence="7" id="KW-0378">Hydrolase</keyword>
<accession>F4P490</accession>
<dbReference type="EC" id="3.1.2.6" evidence="5"/>
<evidence type="ECO:0000256" key="7">
    <source>
        <dbReference type="ARBA" id="ARBA00022801"/>
    </source>
</evidence>
<gene>
    <name evidence="11" type="ORF">BATDEDRAFT_89140</name>
</gene>
<keyword evidence="6" id="KW-0479">Metal-binding</keyword>
<dbReference type="GO" id="GO:0019243">
    <property type="term" value="P:methylglyoxal catabolic process to D-lactate via S-lactoyl-glutathione"/>
    <property type="evidence" value="ECO:0007669"/>
    <property type="project" value="InterPro"/>
</dbReference>
<dbReference type="HOGENOM" id="CLU_030571_4_0_1"/>
<dbReference type="SUPFAM" id="SSF56281">
    <property type="entry name" value="Metallo-hydrolase/oxidoreductase"/>
    <property type="match status" value="1"/>
</dbReference>
<evidence type="ECO:0000256" key="1">
    <source>
        <dbReference type="ARBA" id="ARBA00001623"/>
    </source>
</evidence>
<dbReference type="SMART" id="SM00849">
    <property type="entry name" value="Lactamase_B"/>
    <property type="match status" value="1"/>
</dbReference>
<comment type="catalytic activity">
    <reaction evidence="1">
        <text>an S-(2-hydroxyacyl)glutathione + H2O = a 2-hydroxy carboxylate + glutathione + H(+)</text>
        <dbReference type="Rhea" id="RHEA:21864"/>
        <dbReference type="ChEBI" id="CHEBI:15377"/>
        <dbReference type="ChEBI" id="CHEBI:15378"/>
        <dbReference type="ChEBI" id="CHEBI:57925"/>
        <dbReference type="ChEBI" id="CHEBI:58896"/>
        <dbReference type="ChEBI" id="CHEBI:71261"/>
        <dbReference type="EC" id="3.1.2.6"/>
    </reaction>
</comment>
<dbReference type="InterPro" id="IPR035680">
    <property type="entry name" value="Clx_II_MBL"/>
</dbReference>
<evidence type="ECO:0000256" key="8">
    <source>
        <dbReference type="ARBA" id="ARBA00022833"/>
    </source>
</evidence>
<dbReference type="Gene3D" id="3.60.15.10">
    <property type="entry name" value="Ribonuclease Z/Hydroxyacylglutathione hydrolase-like"/>
    <property type="match status" value="1"/>
</dbReference>
<evidence type="ECO:0000259" key="10">
    <source>
        <dbReference type="SMART" id="SM00849"/>
    </source>
</evidence>
<dbReference type="RefSeq" id="XP_006679734.1">
    <property type="nucleotide sequence ID" value="XM_006679671.1"/>
</dbReference>
<dbReference type="GeneID" id="18243390"/>
<evidence type="ECO:0000313" key="11">
    <source>
        <dbReference type="EMBL" id="EGF79954.1"/>
    </source>
</evidence>
<dbReference type="GO" id="GO:0004416">
    <property type="term" value="F:hydroxyacylglutathione hydrolase activity"/>
    <property type="evidence" value="ECO:0000318"/>
    <property type="project" value="GO_Central"/>
</dbReference>
<dbReference type="Pfam" id="PF00753">
    <property type="entry name" value="Lactamase_B"/>
    <property type="match status" value="1"/>
</dbReference>
<evidence type="ECO:0000256" key="4">
    <source>
        <dbReference type="ARBA" id="ARBA00006759"/>
    </source>
</evidence>
<dbReference type="CDD" id="cd07723">
    <property type="entry name" value="hydroxyacylglutathione_hydrolase_MBL-fold"/>
    <property type="match status" value="1"/>
</dbReference>
<keyword evidence="8" id="KW-0862">Zinc</keyword>